<dbReference type="OrthoDB" id="9807558at2"/>
<evidence type="ECO:0000256" key="2">
    <source>
        <dbReference type="ARBA" id="ARBA00023125"/>
    </source>
</evidence>
<evidence type="ECO:0000313" key="6">
    <source>
        <dbReference type="EMBL" id="MQT46868.1"/>
    </source>
</evidence>
<dbReference type="Proteomes" id="UP000441404">
    <property type="component" value="Unassembled WGS sequence"/>
</dbReference>
<dbReference type="InterPro" id="IPR029016">
    <property type="entry name" value="GAF-like_dom_sf"/>
</dbReference>
<feature type="domain" description="IclR-ED" evidence="5">
    <location>
        <begin position="74"/>
        <end position="258"/>
    </location>
</feature>
<name>A0A0J6HZL0_9PSED</name>
<dbReference type="EMBL" id="WIVV01000012">
    <property type="protein sequence ID" value="MQU41779.1"/>
    <property type="molecule type" value="Genomic_DNA"/>
</dbReference>
<dbReference type="EMBL" id="WIVU01000006">
    <property type="protein sequence ID" value="MQU05107.1"/>
    <property type="molecule type" value="Genomic_DNA"/>
</dbReference>
<evidence type="ECO:0000313" key="15">
    <source>
        <dbReference type="Proteomes" id="UP000489190"/>
    </source>
</evidence>
<keyword evidence="2" id="KW-0238">DNA-binding</keyword>
<dbReference type="SMART" id="SM00346">
    <property type="entry name" value="HTH_ICLR"/>
    <property type="match status" value="1"/>
</dbReference>
<gene>
    <name evidence="9" type="ORF">GHO27_05360</name>
    <name evidence="10" type="ORF">GHO28_04530</name>
    <name evidence="7" type="ORF">GHO37_22415</name>
    <name evidence="8" type="ORF">GHO39_01410</name>
    <name evidence="6" type="ORF">GHO40_09025</name>
</gene>
<dbReference type="EMBL" id="WIWJ01000012">
    <property type="protein sequence ID" value="MQT46868.1"/>
    <property type="molecule type" value="Genomic_DNA"/>
</dbReference>
<evidence type="ECO:0000259" key="4">
    <source>
        <dbReference type="PROSITE" id="PS51077"/>
    </source>
</evidence>
<evidence type="ECO:0000313" key="11">
    <source>
        <dbReference type="Proteomes" id="UP000441404"/>
    </source>
</evidence>
<dbReference type="InterPro" id="IPR036388">
    <property type="entry name" value="WH-like_DNA-bd_sf"/>
</dbReference>
<keyword evidence="1" id="KW-0805">Transcription regulation</keyword>
<organism evidence="8 15">
    <name type="scientific">Pseudomonas helleri</name>
    <dbReference type="NCBI Taxonomy" id="1608996"/>
    <lineage>
        <taxon>Bacteria</taxon>
        <taxon>Pseudomonadati</taxon>
        <taxon>Pseudomonadota</taxon>
        <taxon>Gammaproteobacteria</taxon>
        <taxon>Pseudomonadales</taxon>
        <taxon>Pseudomonadaceae</taxon>
        <taxon>Pseudomonas</taxon>
    </lineage>
</organism>
<dbReference type="STRING" id="1608996.TU84_19595"/>
<evidence type="ECO:0000256" key="1">
    <source>
        <dbReference type="ARBA" id="ARBA00023015"/>
    </source>
</evidence>
<dbReference type="PROSITE" id="PS51078">
    <property type="entry name" value="ICLR_ED"/>
    <property type="match status" value="1"/>
</dbReference>
<dbReference type="InterPro" id="IPR014757">
    <property type="entry name" value="Tscrpt_reg_IclR_C"/>
</dbReference>
<sequence length="263" mass="28682">MSSLEDSPLFITALSKGLSLLTAFRAGRPSMSLIELAEATGLNKSAVQRSAFTLEALGYLYKDPVTKRFRLAPKSLDLGTGYLQTSELIERANPYLHELNRDVEESCNLLEPCGLDMLYVARFPSHKQIAIHIPLGRHLPMYCTSAGRAYLAALPEHEADAILVASERKGYTPNTVTDLDQLRAIVAEARHDGYAYALEEYYAGDISVAAAVVNADGYPLGAVNISVPFSRWNLDDARKQLAPKVINTARSIASATRSLRPAG</sequence>
<dbReference type="Proteomes" id="UP000447574">
    <property type="component" value="Unassembled WGS sequence"/>
</dbReference>
<dbReference type="GO" id="GO:0003677">
    <property type="term" value="F:DNA binding"/>
    <property type="evidence" value="ECO:0007669"/>
    <property type="project" value="UniProtKB-KW"/>
</dbReference>
<evidence type="ECO:0000313" key="14">
    <source>
        <dbReference type="Proteomes" id="UP000478064"/>
    </source>
</evidence>
<dbReference type="GO" id="GO:0045892">
    <property type="term" value="P:negative regulation of DNA-templated transcription"/>
    <property type="evidence" value="ECO:0007669"/>
    <property type="project" value="TreeGrafter"/>
</dbReference>
<feature type="domain" description="HTH iclR-type" evidence="4">
    <location>
        <begin position="11"/>
        <end position="73"/>
    </location>
</feature>
<dbReference type="Gene3D" id="1.10.10.10">
    <property type="entry name" value="Winged helix-like DNA-binding domain superfamily/Winged helix DNA-binding domain"/>
    <property type="match status" value="1"/>
</dbReference>
<dbReference type="PANTHER" id="PTHR30136:SF34">
    <property type="entry name" value="TRANSCRIPTIONAL REGULATOR"/>
    <property type="match status" value="1"/>
</dbReference>
<dbReference type="Pfam" id="PF09339">
    <property type="entry name" value="HTH_IclR"/>
    <property type="match status" value="1"/>
</dbReference>
<dbReference type="EMBL" id="WIWF01000123">
    <property type="protein sequence ID" value="MQT77024.1"/>
    <property type="molecule type" value="Genomic_DNA"/>
</dbReference>
<protein>
    <submittedName>
        <fullName evidence="8">Helix-turn-helix domain-containing protein</fullName>
    </submittedName>
</protein>
<accession>A0A0J6HZL0</accession>
<dbReference type="RefSeq" id="WP_048371989.1">
    <property type="nucleotide sequence ID" value="NZ_CAKZJC010000042.1"/>
</dbReference>
<dbReference type="Proteomes" id="UP000466863">
    <property type="component" value="Unassembled WGS sequence"/>
</dbReference>
<evidence type="ECO:0000313" key="13">
    <source>
        <dbReference type="Proteomes" id="UP000466863"/>
    </source>
</evidence>
<keyword evidence="3" id="KW-0804">Transcription</keyword>
<dbReference type="InterPro" id="IPR050707">
    <property type="entry name" value="HTH_MetabolicPath_Reg"/>
</dbReference>
<dbReference type="Proteomes" id="UP000489190">
    <property type="component" value="Unassembled WGS sequence"/>
</dbReference>
<evidence type="ECO:0000313" key="8">
    <source>
        <dbReference type="EMBL" id="MQT87823.1"/>
    </source>
</evidence>
<dbReference type="SUPFAM" id="SSF55781">
    <property type="entry name" value="GAF domain-like"/>
    <property type="match status" value="1"/>
</dbReference>
<dbReference type="GO" id="GO:0003700">
    <property type="term" value="F:DNA-binding transcription factor activity"/>
    <property type="evidence" value="ECO:0007669"/>
    <property type="project" value="TreeGrafter"/>
</dbReference>
<dbReference type="PANTHER" id="PTHR30136">
    <property type="entry name" value="HELIX-TURN-HELIX TRANSCRIPTIONAL REGULATOR, ICLR FAMILY"/>
    <property type="match status" value="1"/>
</dbReference>
<dbReference type="InterPro" id="IPR036390">
    <property type="entry name" value="WH_DNA-bd_sf"/>
</dbReference>
<proteinExistence type="predicted"/>
<dbReference type="Proteomes" id="UP000478064">
    <property type="component" value="Unassembled WGS sequence"/>
</dbReference>
<evidence type="ECO:0000259" key="5">
    <source>
        <dbReference type="PROSITE" id="PS51078"/>
    </source>
</evidence>
<evidence type="ECO:0000313" key="12">
    <source>
        <dbReference type="Proteomes" id="UP000447574"/>
    </source>
</evidence>
<evidence type="ECO:0000313" key="10">
    <source>
        <dbReference type="EMBL" id="MQU41779.1"/>
    </source>
</evidence>
<dbReference type="Gene3D" id="3.30.450.40">
    <property type="match status" value="1"/>
</dbReference>
<reference evidence="11 12" key="1">
    <citation type="submission" date="2019-10" db="EMBL/GenBank/DDBJ databases">
        <title>Evaluation of single-gene subtyping targets for Pseudomonas.</title>
        <authorList>
            <person name="Reichler S.J."/>
            <person name="Orsi R.H."/>
            <person name="Wiedmann M."/>
            <person name="Martin N.H."/>
            <person name="Murphy S.I."/>
        </authorList>
    </citation>
    <scope>NUCLEOTIDE SEQUENCE [LARGE SCALE GENOMIC DNA]</scope>
    <source>
        <strain evidence="9 14">FSL R10-1637</strain>
        <strain evidence="10 13">FSL R10-1876</strain>
        <strain evidence="7 12">FSL R10-2932</strain>
        <strain evidence="8 15">FSL R10-3254</strain>
        <strain evidence="6 11">FSL R10-3257</strain>
    </source>
</reference>
<dbReference type="PROSITE" id="PS51077">
    <property type="entry name" value="HTH_ICLR"/>
    <property type="match status" value="1"/>
</dbReference>
<evidence type="ECO:0000313" key="7">
    <source>
        <dbReference type="EMBL" id="MQT77024.1"/>
    </source>
</evidence>
<dbReference type="Pfam" id="PF01614">
    <property type="entry name" value="IclR_C"/>
    <property type="match status" value="1"/>
</dbReference>
<dbReference type="AlphaFoldDB" id="A0A0J6HZL0"/>
<evidence type="ECO:0000313" key="9">
    <source>
        <dbReference type="EMBL" id="MQU05107.1"/>
    </source>
</evidence>
<dbReference type="SUPFAM" id="SSF46785">
    <property type="entry name" value="Winged helix' DNA-binding domain"/>
    <property type="match status" value="1"/>
</dbReference>
<evidence type="ECO:0000256" key="3">
    <source>
        <dbReference type="ARBA" id="ARBA00023163"/>
    </source>
</evidence>
<dbReference type="InterPro" id="IPR005471">
    <property type="entry name" value="Tscrpt_reg_IclR_N"/>
</dbReference>
<comment type="caution">
    <text evidence="8">The sequence shown here is derived from an EMBL/GenBank/DDBJ whole genome shotgun (WGS) entry which is preliminary data.</text>
</comment>
<dbReference type="GeneID" id="97254301"/>
<dbReference type="EMBL" id="WIWI01000003">
    <property type="protein sequence ID" value="MQT87823.1"/>
    <property type="molecule type" value="Genomic_DNA"/>
</dbReference>